<keyword evidence="4" id="KW-1185">Reference proteome</keyword>
<feature type="compositionally biased region" description="Basic and acidic residues" evidence="2">
    <location>
        <begin position="159"/>
        <end position="168"/>
    </location>
</feature>
<accession>A0A0D9XW02</accession>
<protein>
    <submittedName>
        <fullName evidence="3">Uncharacterized protein</fullName>
    </submittedName>
</protein>
<reference evidence="3" key="3">
    <citation type="submission" date="2015-04" db="UniProtKB">
        <authorList>
            <consortium name="EnsemblPlants"/>
        </authorList>
    </citation>
    <scope>IDENTIFICATION</scope>
</reference>
<feature type="region of interest" description="Disordered" evidence="2">
    <location>
        <begin position="449"/>
        <end position="471"/>
    </location>
</feature>
<evidence type="ECO:0000256" key="2">
    <source>
        <dbReference type="SAM" id="MobiDB-lite"/>
    </source>
</evidence>
<feature type="compositionally biased region" description="Basic and acidic residues" evidence="2">
    <location>
        <begin position="532"/>
        <end position="542"/>
    </location>
</feature>
<feature type="region of interest" description="Disordered" evidence="2">
    <location>
        <begin position="73"/>
        <end position="109"/>
    </location>
</feature>
<dbReference type="Gramene" id="LPERR12G00440.1">
    <property type="protein sequence ID" value="LPERR12G00440.1"/>
    <property type="gene ID" value="LPERR12G00440"/>
</dbReference>
<evidence type="ECO:0000313" key="4">
    <source>
        <dbReference type="Proteomes" id="UP000032180"/>
    </source>
</evidence>
<dbReference type="AlphaFoldDB" id="A0A0D9XW02"/>
<reference evidence="4" key="2">
    <citation type="submission" date="2013-12" db="EMBL/GenBank/DDBJ databases">
        <authorList>
            <person name="Yu Y."/>
            <person name="Lee S."/>
            <person name="de Baynast K."/>
            <person name="Wissotski M."/>
            <person name="Liu L."/>
            <person name="Talag J."/>
            <person name="Goicoechea J."/>
            <person name="Angelova A."/>
            <person name="Jetty R."/>
            <person name="Kudrna D."/>
            <person name="Golser W."/>
            <person name="Rivera L."/>
            <person name="Zhang J."/>
            <person name="Wing R."/>
        </authorList>
    </citation>
    <scope>NUCLEOTIDE SEQUENCE</scope>
</reference>
<sequence length="552" mass="57513">MTETGEPVGAPTPAKAGASAAVATPIGADVPSVMATPAVAGGTPVMNAPSAEAEPARRWGPAVALLWEQSPRALAQQAPPMAPQRRSRPSLGSHGTSTLPGGEVQGGGSHRVWVAPHGFRLGVGAAWRGGPPRGRGVGHAPRETRGPSAVSRFGASRHRCGDRGDRGQRGAISGVPSTATINTTASTVATISPTVACTTPSIVVAPPIDASDIGVGLPRSTDAVSGHTGALGDAGVGGSGGKLRARGTLLSPPYTSGGPWEVAVARQEIEVAEGRTELATTARVEGFIRKWELVDIERRRGELNETLEDTINERHTIDLRILLAAATEEGVRTTAGAFTCELDDRAQELSWRDHVLRDAEATAANADVELQREELERDVATRKQAVGDVEARARELEQRERALPPQPAPHFGEAAPDLEQARQRIADLERVLNLGTRIMAASIARRCAGRGDQGGARGGRRGGEGLVVRPGPLGCDLDPGELPGPGPRLQPVTPTEDFPEGIEEGARCRVADAVESIMVGFDGTPAAFQLAYREDPPTKDGTEDAPNDPPAA</sequence>
<name>A0A0D9XW02_9ORYZ</name>
<dbReference type="HOGENOM" id="CLU_493797_0_0_1"/>
<organism evidence="3 4">
    <name type="scientific">Leersia perrieri</name>
    <dbReference type="NCBI Taxonomy" id="77586"/>
    <lineage>
        <taxon>Eukaryota</taxon>
        <taxon>Viridiplantae</taxon>
        <taxon>Streptophyta</taxon>
        <taxon>Embryophyta</taxon>
        <taxon>Tracheophyta</taxon>
        <taxon>Spermatophyta</taxon>
        <taxon>Magnoliopsida</taxon>
        <taxon>Liliopsida</taxon>
        <taxon>Poales</taxon>
        <taxon>Poaceae</taxon>
        <taxon>BOP clade</taxon>
        <taxon>Oryzoideae</taxon>
        <taxon>Oryzeae</taxon>
        <taxon>Oryzinae</taxon>
        <taxon>Leersia</taxon>
    </lineage>
</organism>
<dbReference type="Proteomes" id="UP000032180">
    <property type="component" value="Chromosome 12"/>
</dbReference>
<feature type="region of interest" description="Disordered" evidence="2">
    <location>
        <begin position="133"/>
        <end position="176"/>
    </location>
</feature>
<keyword evidence="1" id="KW-0175">Coiled coil</keyword>
<proteinExistence type="predicted"/>
<evidence type="ECO:0000313" key="3">
    <source>
        <dbReference type="EnsemblPlants" id="LPERR12G00440.1"/>
    </source>
</evidence>
<feature type="coiled-coil region" evidence="1">
    <location>
        <begin position="356"/>
        <end position="385"/>
    </location>
</feature>
<dbReference type="EnsemblPlants" id="LPERR12G00440.1">
    <property type="protein sequence ID" value="LPERR12G00440.1"/>
    <property type="gene ID" value="LPERR12G00440"/>
</dbReference>
<reference evidence="3 4" key="1">
    <citation type="submission" date="2012-08" db="EMBL/GenBank/DDBJ databases">
        <title>Oryza genome evolution.</title>
        <authorList>
            <person name="Wing R.A."/>
        </authorList>
    </citation>
    <scope>NUCLEOTIDE SEQUENCE</scope>
</reference>
<feature type="region of interest" description="Disordered" evidence="2">
    <location>
        <begin position="531"/>
        <end position="552"/>
    </location>
</feature>
<evidence type="ECO:0000256" key="1">
    <source>
        <dbReference type="SAM" id="Coils"/>
    </source>
</evidence>